<evidence type="ECO:0000313" key="4">
    <source>
        <dbReference type="EMBL" id="PUA82082.1"/>
    </source>
</evidence>
<dbReference type="RefSeq" id="WP_108343966.1">
    <property type="nucleotide sequence ID" value="NZ_PYXZ01000002.1"/>
</dbReference>
<evidence type="ECO:0000259" key="3">
    <source>
        <dbReference type="PROSITE" id="PS01031"/>
    </source>
</evidence>
<dbReference type="PROSITE" id="PS01031">
    <property type="entry name" value="SHSP"/>
    <property type="match status" value="1"/>
</dbReference>
<gene>
    <name evidence="4" type="ORF">C7S10_08665</name>
</gene>
<reference evidence="4 5" key="1">
    <citation type="submission" date="2018-03" db="EMBL/GenBank/DDBJ databases">
        <authorList>
            <person name="Keele B.F."/>
        </authorList>
    </citation>
    <scope>NUCLEOTIDE SEQUENCE [LARGE SCALE GENOMIC DNA]</scope>
    <source>
        <strain evidence="4 5">IB-3</strain>
    </source>
</reference>
<keyword evidence="5" id="KW-1185">Reference proteome</keyword>
<dbReference type="AlphaFoldDB" id="A0A2R7Z0E1"/>
<dbReference type="Proteomes" id="UP000244867">
    <property type="component" value="Unassembled WGS sequence"/>
</dbReference>
<dbReference type="EMBL" id="PYXZ01000002">
    <property type="protein sequence ID" value="PUA82082.1"/>
    <property type="molecule type" value="Genomic_DNA"/>
</dbReference>
<dbReference type="OrthoDB" id="5242916at2"/>
<evidence type="ECO:0000313" key="5">
    <source>
        <dbReference type="Proteomes" id="UP000244867"/>
    </source>
</evidence>
<dbReference type="Pfam" id="PF00011">
    <property type="entry name" value="HSP20"/>
    <property type="match status" value="1"/>
</dbReference>
<protein>
    <submittedName>
        <fullName evidence="4">Heat-shock protein Hsp20</fullName>
    </submittedName>
</protein>
<organism evidence="4 5">
    <name type="scientific">Nocardioides currus</name>
    <dbReference type="NCBI Taxonomy" id="2133958"/>
    <lineage>
        <taxon>Bacteria</taxon>
        <taxon>Bacillati</taxon>
        <taxon>Actinomycetota</taxon>
        <taxon>Actinomycetes</taxon>
        <taxon>Propionibacteriales</taxon>
        <taxon>Nocardioidaceae</taxon>
        <taxon>Nocardioides</taxon>
    </lineage>
</organism>
<comment type="caution">
    <text evidence="4">The sequence shown here is derived from an EMBL/GenBank/DDBJ whole genome shotgun (WGS) entry which is preliminary data.</text>
</comment>
<name>A0A2R7Z0E1_9ACTN</name>
<feature type="domain" description="SHSP" evidence="3">
    <location>
        <begin position="39"/>
        <end position="153"/>
    </location>
</feature>
<sequence>MANQRRNPFEGVTDYVSELSRLRTLGVHGTDHGTDTPERTHASAWVPATDILARGDDLVIRIELGGVDPDDIHLGFQHDALTVSGSRVSGDPEGTEFYVRERFHGEFRRVITLPQGTRAGNLTAEFGDGLVEVTVRGAAAPDQSTRIAVVEKAKGSTTRSLSVGDDA</sequence>
<dbReference type="CDD" id="cd06464">
    <property type="entry name" value="ACD_sHsps-like"/>
    <property type="match status" value="1"/>
</dbReference>
<dbReference type="InterPro" id="IPR008978">
    <property type="entry name" value="HSP20-like_chaperone"/>
</dbReference>
<evidence type="ECO:0000256" key="2">
    <source>
        <dbReference type="RuleBase" id="RU003616"/>
    </source>
</evidence>
<dbReference type="SUPFAM" id="SSF49764">
    <property type="entry name" value="HSP20-like chaperones"/>
    <property type="match status" value="1"/>
</dbReference>
<comment type="similarity">
    <text evidence="1 2">Belongs to the small heat shock protein (HSP20) family.</text>
</comment>
<evidence type="ECO:0000256" key="1">
    <source>
        <dbReference type="PROSITE-ProRule" id="PRU00285"/>
    </source>
</evidence>
<dbReference type="Gene3D" id="2.60.40.790">
    <property type="match status" value="1"/>
</dbReference>
<accession>A0A2R7Z0E1</accession>
<proteinExistence type="inferred from homology"/>
<dbReference type="InterPro" id="IPR002068">
    <property type="entry name" value="A-crystallin/Hsp20_dom"/>
</dbReference>